<reference evidence="1" key="1">
    <citation type="submission" date="2014-11" db="EMBL/GenBank/DDBJ databases">
        <authorList>
            <person name="Malar M.C."/>
            <person name="Sen D."/>
            <person name="Tripathy S."/>
        </authorList>
    </citation>
    <scope>NUCLEOTIDE SEQUENCE</scope>
    <source>
        <strain evidence="1">BDU141951</strain>
    </source>
</reference>
<protein>
    <submittedName>
        <fullName evidence="1">Uncharacterized protein</fullName>
    </submittedName>
</protein>
<dbReference type="AlphaFoldDB" id="A0A0C1V338"/>
<dbReference type="EMBL" id="JTHE02000003">
    <property type="protein sequence ID" value="NEV66199.1"/>
    <property type="molecule type" value="Genomic_DNA"/>
</dbReference>
<reference evidence="1" key="2">
    <citation type="journal article" date="2015" name="Genome Announc.">
        <title>Draft Genome Sequence of Filamentous Marine Cyanobacterium Lyngbya confervoides Strain BDU141951.</title>
        <authorList>
            <person name="Chandrababunaidu M.M."/>
            <person name="Sen D."/>
            <person name="Tripathy S."/>
        </authorList>
    </citation>
    <scope>NUCLEOTIDE SEQUENCE</scope>
    <source>
        <strain evidence="1">BDU141951</strain>
    </source>
</reference>
<sequence>MQSSLQLPSITAKIAMVLLSSIDDAVIITLSKLGIPVPGLQGLSTILMTITVCFWLYRLLRFVSRCDRRLIWPRLCDALK</sequence>
<name>A0A0C1V338_9CYAN</name>
<accession>A0A0C1V338</accession>
<proteinExistence type="predicted"/>
<evidence type="ECO:0000313" key="1">
    <source>
        <dbReference type="EMBL" id="NEV66199.1"/>
    </source>
</evidence>
<gene>
    <name evidence="1" type="ORF">QQ91_003610</name>
</gene>
<comment type="caution">
    <text evidence="1">The sequence shown here is derived from an EMBL/GenBank/DDBJ whole genome shotgun (WGS) entry which is preliminary data.</text>
</comment>
<reference evidence="1" key="3">
    <citation type="submission" date="2020-02" db="EMBL/GenBank/DDBJ databases">
        <authorList>
            <person name="Sarangi A.N."/>
            <person name="Ghosh S."/>
            <person name="Mukherjee M."/>
            <person name="Tripathy S."/>
        </authorList>
    </citation>
    <scope>NUCLEOTIDE SEQUENCE</scope>
    <source>
        <strain evidence="1">BDU141951</strain>
    </source>
</reference>
<organism evidence="1">
    <name type="scientific">Lyngbya confervoides BDU141951</name>
    <dbReference type="NCBI Taxonomy" id="1574623"/>
    <lineage>
        <taxon>Bacteria</taxon>
        <taxon>Bacillati</taxon>
        <taxon>Cyanobacteriota</taxon>
        <taxon>Cyanophyceae</taxon>
        <taxon>Oscillatoriophycideae</taxon>
        <taxon>Oscillatoriales</taxon>
        <taxon>Microcoleaceae</taxon>
        <taxon>Lyngbya</taxon>
    </lineage>
</organism>